<dbReference type="InterPro" id="IPR009010">
    <property type="entry name" value="Asp_de-COase-like_dom_sf"/>
</dbReference>
<dbReference type="InterPro" id="IPR050612">
    <property type="entry name" value="Prok_Mopterin_Oxidored"/>
</dbReference>
<dbReference type="InterPro" id="IPR006656">
    <property type="entry name" value="Mopterin_OxRdtase"/>
</dbReference>
<dbReference type="OrthoDB" id="9759518at2"/>
<proteinExistence type="inferred from homology"/>
<keyword evidence="4" id="KW-0479">Metal-binding</keyword>
<evidence type="ECO:0000256" key="2">
    <source>
        <dbReference type="ARBA" id="ARBA00010312"/>
    </source>
</evidence>
<evidence type="ECO:0000313" key="10">
    <source>
        <dbReference type="Proteomes" id="UP000199392"/>
    </source>
</evidence>
<dbReference type="GO" id="GO:0043546">
    <property type="term" value="F:molybdopterin cofactor binding"/>
    <property type="evidence" value="ECO:0007669"/>
    <property type="project" value="InterPro"/>
</dbReference>
<evidence type="ECO:0000256" key="1">
    <source>
        <dbReference type="ARBA" id="ARBA00001942"/>
    </source>
</evidence>
<protein>
    <submittedName>
        <fullName evidence="9">Biotin/methionine sulfoxide reductase</fullName>
    </submittedName>
</protein>
<comment type="cofactor">
    <cofactor evidence="1">
        <name>Mo-bis(molybdopterin guanine dinucleotide)</name>
        <dbReference type="ChEBI" id="CHEBI:60539"/>
    </cofactor>
</comment>
<dbReference type="Pfam" id="PF01568">
    <property type="entry name" value="Molydop_binding"/>
    <property type="match status" value="1"/>
</dbReference>
<name>A0A1I6VHU6_9RHOB</name>
<keyword evidence="10" id="KW-1185">Reference proteome</keyword>
<keyword evidence="5" id="KW-0560">Oxidoreductase</keyword>
<feature type="domain" description="Molybdopterin dinucleotide-binding" evidence="8">
    <location>
        <begin position="620"/>
        <end position="737"/>
    </location>
</feature>
<feature type="region of interest" description="Disordered" evidence="6">
    <location>
        <begin position="18"/>
        <end position="38"/>
    </location>
</feature>
<dbReference type="PANTHER" id="PTHR43742:SF10">
    <property type="entry name" value="TRIMETHYLAMINE-N-OXIDE REDUCTASE 2"/>
    <property type="match status" value="1"/>
</dbReference>
<dbReference type="SUPFAM" id="SSF50692">
    <property type="entry name" value="ADC-like"/>
    <property type="match status" value="1"/>
</dbReference>
<dbReference type="Gene3D" id="2.40.40.20">
    <property type="match status" value="1"/>
</dbReference>
<evidence type="ECO:0000256" key="4">
    <source>
        <dbReference type="ARBA" id="ARBA00022723"/>
    </source>
</evidence>
<dbReference type="AlphaFoldDB" id="A0A1I6VHU6"/>
<dbReference type="GO" id="GO:0030288">
    <property type="term" value="C:outer membrane-bounded periplasmic space"/>
    <property type="evidence" value="ECO:0007669"/>
    <property type="project" value="TreeGrafter"/>
</dbReference>
<keyword evidence="3" id="KW-0500">Molybdenum</keyword>
<evidence type="ECO:0000259" key="7">
    <source>
        <dbReference type="Pfam" id="PF00384"/>
    </source>
</evidence>
<dbReference type="Proteomes" id="UP000199392">
    <property type="component" value="Unassembled WGS sequence"/>
</dbReference>
<dbReference type="PANTHER" id="PTHR43742">
    <property type="entry name" value="TRIMETHYLAMINE-N-OXIDE REDUCTASE"/>
    <property type="match status" value="1"/>
</dbReference>
<evidence type="ECO:0000259" key="8">
    <source>
        <dbReference type="Pfam" id="PF01568"/>
    </source>
</evidence>
<dbReference type="GO" id="GO:0030151">
    <property type="term" value="F:molybdenum ion binding"/>
    <property type="evidence" value="ECO:0007669"/>
    <property type="project" value="TreeGrafter"/>
</dbReference>
<dbReference type="Gene3D" id="3.40.228.10">
    <property type="entry name" value="Dimethylsulfoxide Reductase, domain 2"/>
    <property type="match status" value="1"/>
</dbReference>
<organism evidence="9 10">
    <name type="scientific">Alloyangia pacifica</name>
    <dbReference type="NCBI Taxonomy" id="311180"/>
    <lineage>
        <taxon>Bacteria</taxon>
        <taxon>Pseudomonadati</taxon>
        <taxon>Pseudomonadota</taxon>
        <taxon>Alphaproteobacteria</taxon>
        <taxon>Rhodobacterales</taxon>
        <taxon>Roseobacteraceae</taxon>
        <taxon>Alloyangia</taxon>
    </lineage>
</organism>
<dbReference type="GO" id="GO:0009061">
    <property type="term" value="P:anaerobic respiration"/>
    <property type="evidence" value="ECO:0007669"/>
    <property type="project" value="TreeGrafter"/>
</dbReference>
<dbReference type="GO" id="GO:0016491">
    <property type="term" value="F:oxidoreductase activity"/>
    <property type="evidence" value="ECO:0007669"/>
    <property type="project" value="UniProtKB-KW"/>
</dbReference>
<evidence type="ECO:0000256" key="6">
    <source>
        <dbReference type="SAM" id="MobiDB-lite"/>
    </source>
</evidence>
<gene>
    <name evidence="9" type="ORF">SAMN04488050_11198</name>
</gene>
<reference evidence="10" key="1">
    <citation type="submission" date="2016-10" db="EMBL/GenBank/DDBJ databases">
        <authorList>
            <person name="Varghese N."/>
            <person name="Submissions S."/>
        </authorList>
    </citation>
    <scope>NUCLEOTIDE SEQUENCE [LARGE SCALE GENOMIC DNA]</scope>
    <source>
        <strain evidence="10">DSM 26894</strain>
    </source>
</reference>
<evidence type="ECO:0000256" key="3">
    <source>
        <dbReference type="ARBA" id="ARBA00022505"/>
    </source>
</evidence>
<dbReference type="InterPro" id="IPR006657">
    <property type="entry name" value="MoPterin_dinucl-bd_dom"/>
</dbReference>
<feature type="region of interest" description="Disordered" evidence="6">
    <location>
        <begin position="634"/>
        <end position="662"/>
    </location>
</feature>
<dbReference type="SUPFAM" id="SSF53706">
    <property type="entry name" value="Formate dehydrogenase/DMSO reductase, domains 1-3"/>
    <property type="match status" value="1"/>
</dbReference>
<evidence type="ECO:0000313" key="9">
    <source>
        <dbReference type="EMBL" id="SFT13229.1"/>
    </source>
</evidence>
<evidence type="ECO:0000256" key="5">
    <source>
        <dbReference type="ARBA" id="ARBA00023002"/>
    </source>
</evidence>
<dbReference type="Gene3D" id="3.90.55.10">
    <property type="entry name" value="Dimethylsulfoxide Reductase, domain 3"/>
    <property type="match status" value="1"/>
</dbReference>
<dbReference type="EMBL" id="FOZW01000011">
    <property type="protein sequence ID" value="SFT13229.1"/>
    <property type="molecule type" value="Genomic_DNA"/>
</dbReference>
<accession>A0A1I6VHU6</accession>
<dbReference type="RefSeq" id="WP_092428195.1">
    <property type="nucleotide sequence ID" value="NZ_FNCL01000011.1"/>
</dbReference>
<sequence>MRYTMSHWGTYEIHDGARGPRLKPLTGDPDPSPIGLHQLSPEVSATRVRRPAVRKSWLEKGAGAHPELRGREPFVEVDWETAFRLVGDELDRVRRDYGNEAIFGGSYGWASAGRFHHAQSQVHRFLNVIGGYVAHRDSYSLAAARVLLPHIVAPMNWLMANHNSWDDLAQHCDLFLTFGGVPAKNAQISQAGVGRHRVREGLRQMAAAGVDFVNVSPISTNLETGAPVDWIPVRPGGDTALMLALAHELHRQRAHDPKFLSRYCTGWEKFEAYLTGATDGTPKDATWAAPLCDVPAERILALASRMIGKRVMINIAWALQRAQHGEQPFWMVVTLAAMLGQIGLPGGGFGVGYGAENMLGSPHAALKGPSFPQGRNPVKAFIPVARISDMLLNPGAAFRYNGGNYNYPDIRLIYWAGGNPFHHHQDLARLEQAWQKPETIIVHEQAWTATARRADIVLPASMSHEKDDIGYATLEGLLLATRAACPPEAEAKSDYDIFAGISEHMGLGEAFTEGRSAEDWLRHLYAELRPRWAAEGVDLPGYDAFVALGMIDLADRDPQTRIMLSDFRADPETHALSTPSGRIEIFSETIHAMDLPDCHGHATWLAPKEWLGSAGPETPLHLISDQPERRLHSQLDASPHSRGGKIKDREAAAMHPEEAARRGLSHGQIVEIHNSRGRCLAGLCIDPTVAPRCVRLSTGAWFDPDPETGVERHGNPNVLTADVPASELSQGCTAHSCLVEVRAATYQPEVRAFHLPEFTKIVENISAE</sequence>
<feature type="compositionally biased region" description="Basic and acidic residues" evidence="6">
    <location>
        <begin position="645"/>
        <end position="661"/>
    </location>
</feature>
<feature type="domain" description="Molybdopterin oxidoreductase" evidence="7">
    <location>
        <begin position="47"/>
        <end position="503"/>
    </location>
</feature>
<comment type="similarity">
    <text evidence="2">Belongs to the prokaryotic molybdopterin-containing oxidoreductase family.</text>
</comment>
<dbReference type="Pfam" id="PF00384">
    <property type="entry name" value="Molybdopterin"/>
    <property type="match status" value="1"/>
</dbReference>
<dbReference type="Gene3D" id="3.40.50.740">
    <property type="match status" value="1"/>
</dbReference>
<dbReference type="GO" id="GO:0009055">
    <property type="term" value="F:electron transfer activity"/>
    <property type="evidence" value="ECO:0007669"/>
    <property type="project" value="TreeGrafter"/>
</dbReference>
<dbReference type="STRING" id="311180.SAMN04488050_11198"/>